<proteinExistence type="predicted"/>
<feature type="transmembrane region" description="Helical" evidence="1">
    <location>
        <begin position="27"/>
        <end position="50"/>
    </location>
</feature>
<accession>A0ABQ3XDI5</accession>
<reference evidence="2 3" key="1">
    <citation type="submission" date="2021-01" db="EMBL/GenBank/DDBJ databases">
        <title>Whole genome shotgun sequence of Actinoplanes couchii NBRC 106145.</title>
        <authorList>
            <person name="Komaki H."/>
            <person name="Tamura T."/>
        </authorList>
    </citation>
    <scope>NUCLEOTIDE SEQUENCE [LARGE SCALE GENOMIC DNA]</scope>
    <source>
        <strain evidence="2 3">NBRC 106145</strain>
    </source>
</reference>
<name>A0ABQ3XDI5_9ACTN</name>
<keyword evidence="1" id="KW-0472">Membrane</keyword>
<comment type="caution">
    <text evidence="2">The sequence shown here is derived from an EMBL/GenBank/DDBJ whole genome shotgun (WGS) entry which is preliminary data.</text>
</comment>
<evidence type="ECO:0000256" key="1">
    <source>
        <dbReference type="SAM" id="Phobius"/>
    </source>
</evidence>
<dbReference type="EMBL" id="BOMG01000058">
    <property type="protein sequence ID" value="GID56536.1"/>
    <property type="molecule type" value="Genomic_DNA"/>
</dbReference>
<keyword evidence="1" id="KW-1133">Transmembrane helix</keyword>
<keyword evidence="3" id="KW-1185">Reference proteome</keyword>
<dbReference type="Proteomes" id="UP000612282">
    <property type="component" value="Unassembled WGS sequence"/>
</dbReference>
<keyword evidence="1" id="KW-0812">Transmembrane</keyword>
<protein>
    <submittedName>
        <fullName evidence="2">Uncharacterized protein</fullName>
    </submittedName>
</protein>
<gene>
    <name evidence="2" type="ORF">Aco03nite_049400</name>
</gene>
<organism evidence="2 3">
    <name type="scientific">Actinoplanes couchii</name>
    <dbReference type="NCBI Taxonomy" id="403638"/>
    <lineage>
        <taxon>Bacteria</taxon>
        <taxon>Bacillati</taxon>
        <taxon>Actinomycetota</taxon>
        <taxon>Actinomycetes</taxon>
        <taxon>Micromonosporales</taxon>
        <taxon>Micromonosporaceae</taxon>
        <taxon>Actinoplanes</taxon>
    </lineage>
</organism>
<evidence type="ECO:0000313" key="3">
    <source>
        <dbReference type="Proteomes" id="UP000612282"/>
    </source>
</evidence>
<sequence length="51" mass="4842">MAVAIGSLPGGIAGVIAAGGAAVDREVPVRICWAVTGAAVLACPLFGVCCS</sequence>
<evidence type="ECO:0000313" key="2">
    <source>
        <dbReference type="EMBL" id="GID56536.1"/>
    </source>
</evidence>